<dbReference type="SMART" id="SM00382">
    <property type="entry name" value="AAA"/>
    <property type="match status" value="1"/>
</dbReference>
<dbReference type="Pfam" id="PF25601">
    <property type="entry name" value="AAA_lid_14"/>
    <property type="match status" value="1"/>
</dbReference>
<dbReference type="InterPro" id="IPR027417">
    <property type="entry name" value="P-loop_NTPase"/>
</dbReference>
<sequence length="446" mass="49212">MTNQEIQSIKQRFGIIGNAPALNYAIQVAAQVAPTDMTVLITGESGSGKESFSKIIHALSPRKHGQFIAINCGAIPEGTIDSELFGHEKGAFTGANEARKGYFEVTDGGTIFLDEIAEMPLGTQARLLRVLENGEFIRVGSSKVQKTDVRVVAATNVNLLDRVQAGKFREDLYYRLNTVPIMVPPLRERGDDIYLLFRKFTADFSEKHRVKPISLTPDAVRLLTRFRFPGNIRQLKNLAEQISVLEIDREVDATRLATYLPAAQTSQLPALLPGHGAGGAGGGDFSSYSERDILYRLLFDMRRDMTDLKKVVLELASGTGPRPATDAQELLRQNSHLFTNLGESSPYPGPDSPAEAGGYLLPPASGPLRVDVASPASYTDEDEDAHTEDISHETEEETLSLDAIEKEMILKALRKHHNKRKYAAQDLGISERTLYRKLKQYDLESA</sequence>
<gene>
    <name evidence="7" type="ORF">FNT36_01445</name>
</gene>
<keyword evidence="3" id="KW-0805">Transcription regulation</keyword>
<dbReference type="FunFam" id="3.40.50.300:FF:000006">
    <property type="entry name" value="DNA-binding transcriptional regulator NtrC"/>
    <property type="match status" value="1"/>
</dbReference>
<dbReference type="OrthoDB" id="5496274at2"/>
<feature type="region of interest" description="Disordered" evidence="5">
    <location>
        <begin position="376"/>
        <end position="395"/>
    </location>
</feature>
<dbReference type="Gene3D" id="1.10.10.60">
    <property type="entry name" value="Homeodomain-like"/>
    <property type="match status" value="1"/>
</dbReference>
<dbReference type="Pfam" id="PF00158">
    <property type="entry name" value="Sigma54_activat"/>
    <property type="match status" value="1"/>
</dbReference>
<evidence type="ECO:0000313" key="7">
    <source>
        <dbReference type="EMBL" id="TVT42786.1"/>
    </source>
</evidence>
<dbReference type="PRINTS" id="PR01590">
    <property type="entry name" value="HTHFIS"/>
</dbReference>
<dbReference type="PROSITE" id="PS50045">
    <property type="entry name" value="SIGMA54_INTERACT_4"/>
    <property type="match status" value="1"/>
</dbReference>
<dbReference type="EMBL" id="VMRJ01000001">
    <property type="protein sequence ID" value="TVT42786.1"/>
    <property type="molecule type" value="Genomic_DNA"/>
</dbReference>
<keyword evidence="2" id="KW-0067">ATP-binding</keyword>
<comment type="caution">
    <text evidence="7">The sequence shown here is derived from an EMBL/GenBank/DDBJ whole genome shotgun (WGS) entry which is preliminary data.</text>
</comment>
<dbReference type="Pfam" id="PF02954">
    <property type="entry name" value="HTH_8"/>
    <property type="match status" value="1"/>
</dbReference>
<dbReference type="PANTHER" id="PTHR32071:SF121">
    <property type="entry name" value="SIGMA L-DEPENDENT TRANSCRIPTIONAL REGULATOR YQIR-RELATED"/>
    <property type="match status" value="1"/>
</dbReference>
<dbReference type="InterPro" id="IPR003593">
    <property type="entry name" value="AAA+_ATPase"/>
</dbReference>
<keyword evidence="1" id="KW-0547">Nucleotide-binding</keyword>
<dbReference type="AlphaFoldDB" id="A0A558C242"/>
<dbReference type="InterPro" id="IPR025662">
    <property type="entry name" value="Sigma_54_int_dom_ATP-bd_1"/>
</dbReference>
<evidence type="ECO:0000256" key="4">
    <source>
        <dbReference type="ARBA" id="ARBA00023163"/>
    </source>
</evidence>
<dbReference type="Gene3D" id="1.10.8.60">
    <property type="match status" value="1"/>
</dbReference>
<evidence type="ECO:0000256" key="5">
    <source>
        <dbReference type="SAM" id="MobiDB-lite"/>
    </source>
</evidence>
<dbReference type="PROSITE" id="PS00675">
    <property type="entry name" value="SIGMA54_INTERACT_1"/>
    <property type="match status" value="1"/>
</dbReference>
<dbReference type="Gene3D" id="3.40.50.300">
    <property type="entry name" value="P-loop containing nucleotide triphosphate hydrolases"/>
    <property type="match status" value="1"/>
</dbReference>
<keyword evidence="4" id="KW-0804">Transcription</keyword>
<evidence type="ECO:0000256" key="3">
    <source>
        <dbReference type="ARBA" id="ARBA00023015"/>
    </source>
</evidence>
<feature type="domain" description="Sigma-54 factor interaction" evidence="6">
    <location>
        <begin position="15"/>
        <end position="244"/>
    </location>
</feature>
<accession>A0A558C242</accession>
<dbReference type="InterPro" id="IPR009057">
    <property type="entry name" value="Homeodomain-like_sf"/>
</dbReference>
<protein>
    <submittedName>
        <fullName evidence="7">Sigma-54-dependent Fis family transcriptional regulator</fullName>
    </submittedName>
</protein>
<dbReference type="PANTHER" id="PTHR32071">
    <property type="entry name" value="TRANSCRIPTIONAL REGULATORY PROTEIN"/>
    <property type="match status" value="1"/>
</dbReference>
<dbReference type="RefSeq" id="WP_144843290.1">
    <property type="nucleotide sequence ID" value="NZ_VMRJ01000001.1"/>
</dbReference>
<evidence type="ECO:0000256" key="2">
    <source>
        <dbReference type="ARBA" id="ARBA00022840"/>
    </source>
</evidence>
<dbReference type="InterPro" id="IPR058031">
    <property type="entry name" value="AAA_lid_NorR"/>
</dbReference>
<proteinExistence type="predicted"/>
<dbReference type="InterPro" id="IPR002197">
    <property type="entry name" value="HTH_Fis"/>
</dbReference>
<dbReference type="GO" id="GO:0043565">
    <property type="term" value="F:sequence-specific DNA binding"/>
    <property type="evidence" value="ECO:0007669"/>
    <property type="project" value="InterPro"/>
</dbReference>
<dbReference type="GO" id="GO:0005524">
    <property type="term" value="F:ATP binding"/>
    <property type="evidence" value="ECO:0007669"/>
    <property type="project" value="UniProtKB-KW"/>
</dbReference>
<reference evidence="7 8" key="1">
    <citation type="submission" date="2019-07" db="EMBL/GenBank/DDBJ databases">
        <title>Hymenobacter sp. straun FUR1 Genome sequencing and assembly.</title>
        <authorList>
            <person name="Chhetri G."/>
        </authorList>
    </citation>
    <scope>NUCLEOTIDE SEQUENCE [LARGE SCALE GENOMIC DNA]</scope>
    <source>
        <strain evidence="7 8">Fur1</strain>
    </source>
</reference>
<evidence type="ECO:0000313" key="8">
    <source>
        <dbReference type="Proteomes" id="UP000317624"/>
    </source>
</evidence>
<name>A0A558C242_9BACT</name>
<dbReference type="PROSITE" id="PS00688">
    <property type="entry name" value="SIGMA54_INTERACT_3"/>
    <property type="match status" value="1"/>
</dbReference>
<evidence type="ECO:0000259" key="6">
    <source>
        <dbReference type="PROSITE" id="PS50045"/>
    </source>
</evidence>
<dbReference type="GO" id="GO:0006355">
    <property type="term" value="P:regulation of DNA-templated transcription"/>
    <property type="evidence" value="ECO:0007669"/>
    <property type="project" value="InterPro"/>
</dbReference>
<keyword evidence="8" id="KW-1185">Reference proteome</keyword>
<dbReference type="SUPFAM" id="SSF46689">
    <property type="entry name" value="Homeodomain-like"/>
    <property type="match status" value="1"/>
</dbReference>
<dbReference type="CDD" id="cd00009">
    <property type="entry name" value="AAA"/>
    <property type="match status" value="1"/>
</dbReference>
<organism evidence="7 8">
    <name type="scientific">Hymenobacter setariae</name>
    <dbReference type="NCBI Taxonomy" id="2594794"/>
    <lineage>
        <taxon>Bacteria</taxon>
        <taxon>Pseudomonadati</taxon>
        <taxon>Bacteroidota</taxon>
        <taxon>Cytophagia</taxon>
        <taxon>Cytophagales</taxon>
        <taxon>Hymenobacteraceae</taxon>
        <taxon>Hymenobacter</taxon>
    </lineage>
</organism>
<dbReference type="InterPro" id="IPR025944">
    <property type="entry name" value="Sigma_54_int_dom_CS"/>
</dbReference>
<dbReference type="InterPro" id="IPR002078">
    <property type="entry name" value="Sigma_54_int"/>
</dbReference>
<dbReference type="Proteomes" id="UP000317624">
    <property type="component" value="Unassembled WGS sequence"/>
</dbReference>
<evidence type="ECO:0000256" key="1">
    <source>
        <dbReference type="ARBA" id="ARBA00022741"/>
    </source>
</evidence>
<dbReference type="SUPFAM" id="SSF52540">
    <property type="entry name" value="P-loop containing nucleoside triphosphate hydrolases"/>
    <property type="match status" value="1"/>
</dbReference>